<proteinExistence type="predicted"/>
<evidence type="ECO:0000313" key="2">
    <source>
        <dbReference type="EMBL" id="MDZ5476424.1"/>
    </source>
</evidence>
<comment type="caution">
    <text evidence="2">The sequence shown here is derived from an EMBL/GenBank/DDBJ whole genome shotgun (WGS) entry which is preliminary data.</text>
</comment>
<dbReference type="AlphaFoldDB" id="A0AAW9J422"/>
<organism evidence="2 3">
    <name type="scientific">Bacillus thuringiensis</name>
    <dbReference type="NCBI Taxonomy" id="1428"/>
    <lineage>
        <taxon>Bacteria</taxon>
        <taxon>Bacillati</taxon>
        <taxon>Bacillota</taxon>
        <taxon>Bacilli</taxon>
        <taxon>Bacillales</taxon>
        <taxon>Bacillaceae</taxon>
        <taxon>Bacillus</taxon>
        <taxon>Bacillus cereus group</taxon>
    </lineage>
</organism>
<reference evidence="2" key="1">
    <citation type="submission" date="2023-12" db="EMBL/GenBank/DDBJ databases">
        <title>Genome sequence of Bacillus thuringiensis strain SS10.</title>
        <authorList>
            <person name="Rouis S."/>
        </authorList>
    </citation>
    <scope>NUCLEOTIDE SEQUENCE</scope>
    <source>
        <strain evidence="2">SS10</strain>
    </source>
</reference>
<dbReference type="RefSeq" id="WP_322471197.1">
    <property type="nucleotide sequence ID" value="NZ_JAXOTW010000004.1"/>
</dbReference>
<name>A0AAW9J422_BACTU</name>
<protein>
    <submittedName>
        <fullName evidence="2">S-Ena type endospore appendage</fullName>
    </submittedName>
</protein>
<dbReference type="Proteomes" id="UP001292252">
    <property type="component" value="Unassembled WGS sequence"/>
</dbReference>
<dbReference type="Pfam" id="PF13157">
    <property type="entry name" value="Enas"/>
    <property type="match status" value="1"/>
</dbReference>
<evidence type="ECO:0000313" key="3">
    <source>
        <dbReference type="Proteomes" id="UP001292252"/>
    </source>
</evidence>
<sequence>MRHYIMKKNSLDFKYLFPIPCAFPVPICNPSPIPKEERKLVCNGICGNFLLRDNITFLEVWEKRIDQPVTATVTVFNSLQSSLIEINVQQSMSNSILFIVPPGNSISKTIEDTQSVTIRLFEPGNASGKFCLDINFTIKSL</sequence>
<dbReference type="InterPro" id="IPR025055">
    <property type="entry name" value="Ena_core"/>
</dbReference>
<gene>
    <name evidence="2" type="ORF">U2F49_08950</name>
</gene>
<evidence type="ECO:0000259" key="1">
    <source>
        <dbReference type="Pfam" id="PF13157"/>
    </source>
</evidence>
<accession>A0AAW9J422</accession>
<dbReference type="EMBL" id="JAXOTW010000004">
    <property type="protein sequence ID" value="MDZ5476424.1"/>
    <property type="molecule type" value="Genomic_DNA"/>
</dbReference>
<feature type="domain" description="Endospore appendages core" evidence="1">
    <location>
        <begin position="35"/>
        <end position="137"/>
    </location>
</feature>